<dbReference type="AlphaFoldDB" id="A0A382UJC3"/>
<feature type="region of interest" description="Disordered" evidence="1">
    <location>
        <begin position="1"/>
        <end position="23"/>
    </location>
</feature>
<feature type="compositionally biased region" description="Basic and acidic residues" evidence="1">
    <location>
        <begin position="13"/>
        <end position="23"/>
    </location>
</feature>
<feature type="compositionally biased region" description="Polar residues" evidence="1">
    <location>
        <begin position="1"/>
        <end position="11"/>
    </location>
</feature>
<protein>
    <submittedName>
        <fullName evidence="2">Uncharacterized protein</fullName>
    </submittedName>
</protein>
<reference evidence="2" key="1">
    <citation type="submission" date="2018-05" db="EMBL/GenBank/DDBJ databases">
        <authorList>
            <person name="Lanie J.A."/>
            <person name="Ng W.-L."/>
            <person name="Kazmierczak K.M."/>
            <person name="Andrzejewski T.M."/>
            <person name="Davidsen T.M."/>
            <person name="Wayne K.J."/>
            <person name="Tettelin H."/>
            <person name="Glass J.I."/>
            <person name="Rusch D."/>
            <person name="Podicherti R."/>
            <person name="Tsui H.-C.T."/>
            <person name="Winkler M.E."/>
        </authorList>
    </citation>
    <scope>NUCLEOTIDE SEQUENCE</scope>
</reference>
<accession>A0A382UJC3</accession>
<gene>
    <name evidence="2" type="ORF">METZ01_LOCUS386799</name>
</gene>
<proteinExistence type="predicted"/>
<dbReference type="EMBL" id="UINC01144436">
    <property type="protein sequence ID" value="SVD33945.1"/>
    <property type="molecule type" value="Genomic_DNA"/>
</dbReference>
<name>A0A382UJC3_9ZZZZ</name>
<sequence>MFRKTPQNPAQSKLDDHEALKQN</sequence>
<evidence type="ECO:0000256" key="1">
    <source>
        <dbReference type="SAM" id="MobiDB-lite"/>
    </source>
</evidence>
<organism evidence="2">
    <name type="scientific">marine metagenome</name>
    <dbReference type="NCBI Taxonomy" id="408172"/>
    <lineage>
        <taxon>unclassified sequences</taxon>
        <taxon>metagenomes</taxon>
        <taxon>ecological metagenomes</taxon>
    </lineage>
</organism>
<evidence type="ECO:0000313" key="2">
    <source>
        <dbReference type="EMBL" id="SVD33945.1"/>
    </source>
</evidence>